<evidence type="ECO:0000313" key="4">
    <source>
        <dbReference type="EMBL" id="CAG1861168.1"/>
    </source>
</evidence>
<accession>A0A8D7B3Y3</accession>
<dbReference type="PROSITE" id="PS50072">
    <property type="entry name" value="CSA_PPIASE_2"/>
    <property type="match status" value="1"/>
</dbReference>
<dbReference type="AlphaFoldDB" id="A0A8D7B3Y3"/>
<dbReference type="EMBL" id="HG996467">
    <property type="protein sequence ID" value="CAG1861168.1"/>
    <property type="molecule type" value="Genomic_DNA"/>
</dbReference>
<dbReference type="Pfam" id="PF00160">
    <property type="entry name" value="Pro_isomerase"/>
    <property type="match status" value="1"/>
</dbReference>
<dbReference type="InterPro" id="IPR002130">
    <property type="entry name" value="Cyclophilin-type_PPIase_dom"/>
</dbReference>
<name>A0A8D7B3Y3_MUSAM</name>
<keyword evidence="2" id="KW-0697">Rotamase</keyword>
<comment type="catalytic activity">
    <reaction evidence="2">
        <text>[protein]-peptidylproline (omega=180) = [protein]-peptidylproline (omega=0)</text>
        <dbReference type="Rhea" id="RHEA:16237"/>
        <dbReference type="Rhea" id="RHEA-COMP:10747"/>
        <dbReference type="Rhea" id="RHEA-COMP:10748"/>
        <dbReference type="ChEBI" id="CHEBI:83833"/>
        <dbReference type="ChEBI" id="CHEBI:83834"/>
        <dbReference type="EC" id="5.2.1.8"/>
    </reaction>
</comment>
<dbReference type="PANTHER" id="PTHR11071:SF449">
    <property type="entry name" value="PEPTIDYL-PROLYL CIS-TRANS ISOMERASE CYP21-1"/>
    <property type="match status" value="1"/>
</dbReference>
<dbReference type="EC" id="5.2.1.8" evidence="2"/>
<keyword evidence="2" id="KW-0413">Isomerase</keyword>
<sequence>TRRATNGDLAQWWRRQVRDRGNNWKQRGLQRRQVDPRTLFEAVQDEAEGPRRAPRPRRRSSRLLRRSQGGRIVIGLYGEVAPKTVENFKALCTEVFALASVAIPVLLFDFVHLLSNMYILTIVYNGTVRHMQDILLACFALPGIVSMVNRGPDTNGSPFFITTVKASW</sequence>
<organism evidence="4">
    <name type="scientific">Musa acuminata subsp. malaccensis</name>
    <name type="common">Wild banana</name>
    <name type="synonym">Musa malaccensis</name>
    <dbReference type="NCBI Taxonomy" id="214687"/>
    <lineage>
        <taxon>Eukaryota</taxon>
        <taxon>Viridiplantae</taxon>
        <taxon>Streptophyta</taxon>
        <taxon>Embryophyta</taxon>
        <taxon>Tracheophyta</taxon>
        <taxon>Spermatophyta</taxon>
        <taxon>Magnoliopsida</taxon>
        <taxon>Liliopsida</taxon>
        <taxon>Zingiberales</taxon>
        <taxon>Musaceae</taxon>
        <taxon>Musa</taxon>
    </lineage>
</organism>
<dbReference type="PRINTS" id="PR00153">
    <property type="entry name" value="CSAPPISMRASE"/>
</dbReference>
<dbReference type="Gene3D" id="2.40.100.10">
    <property type="entry name" value="Cyclophilin-like"/>
    <property type="match status" value="2"/>
</dbReference>
<comment type="similarity">
    <text evidence="1 2">Belongs to the cyclophilin-type PPIase family.</text>
</comment>
<evidence type="ECO:0000259" key="3">
    <source>
        <dbReference type="PROSITE" id="PS50072"/>
    </source>
</evidence>
<dbReference type="PANTHER" id="PTHR11071">
    <property type="entry name" value="PEPTIDYL-PROLYL CIS-TRANS ISOMERASE"/>
    <property type="match status" value="1"/>
</dbReference>
<evidence type="ECO:0000256" key="2">
    <source>
        <dbReference type="RuleBase" id="RU363019"/>
    </source>
</evidence>
<gene>
    <name evidence="4" type="ORF">GSMUA_60620.1</name>
</gene>
<dbReference type="GO" id="GO:0003755">
    <property type="term" value="F:peptidyl-prolyl cis-trans isomerase activity"/>
    <property type="evidence" value="ECO:0007669"/>
    <property type="project" value="UniProtKB-UniRule"/>
</dbReference>
<dbReference type="InterPro" id="IPR029000">
    <property type="entry name" value="Cyclophilin-like_dom_sf"/>
</dbReference>
<evidence type="ECO:0000256" key="1">
    <source>
        <dbReference type="ARBA" id="ARBA00007365"/>
    </source>
</evidence>
<feature type="non-terminal residue" evidence="4">
    <location>
        <position position="1"/>
    </location>
</feature>
<comment type="function">
    <text evidence="2">PPIases accelerate the folding of proteins. It catalyzes the cis-trans isomerization of proline imidic peptide bonds in oligopeptides.</text>
</comment>
<dbReference type="SUPFAM" id="SSF50891">
    <property type="entry name" value="Cyclophilin-like"/>
    <property type="match status" value="1"/>
</dbReference>
<reference evidence="4" key="1">
    <citation type="submission" date="2021-03" db="EMBL/GenBank/DDBJ databases">
        <authorList>
            <consortium name="Genoscope - CEA"/>
            <person name="William W."/>
        </authorList>
    </citation>
    <scope>NUCLEOTIDE SEQUENCE</scope>
    <source>
        <strain evidence="4">Doubled-haploid Pahang</strain>
    </source>
</reference>
<feature type="domain" description="PPIase cyclophilin-type" evidence="3">
    <location>
        <begin position="70"/>
        <end position="168"/>
    </location>
</feature>
<proteinExistence type="inferred from homology"/>
<protein>
    <recommendedName>
        <fullName evidence="2">Peptidyl-prolyl cis-trans isomerase</fullName>
        <shortName evidence="2">PPIase</shortName>
        <ecNumber evidence="2">5.2.1.8</ecNumber>
    </recommendedName>
</protein>